<feature type="region of interest" description="Disordered" evidence="2">
    <location>
        <begin position="794"/>
        <end position="884"/>
    </location>
</feature>
<feature type="compositionally biased region" description="Polar residues" evidence="2">
    <location>
        <begin position="1098"/>
        <end position="1123"/>
    </location>
</feature>
<keyword evidence="1" id="KW-0597">Phosphoprotein</keyword>
<name>A0AAE0S9F1_9BIVA</name>
<feature type="compositionally biased region" description="Basic and acidic residues" evidence="2">
    <location>
        <begin position="811"/>
        <end position="864"/>
    </location>
</feature>
<dbReference type="InterPro" id="IPR023246">
    <property type="entry name" value="AUTS2"/>
</dbReference>
<keyword evidence="4" id="KW-1185">Reference proteome</keyword>
<dbReference type="Proteomes" id="UP001195483">
    <property type="component" value="Unassembled WGS sequence"/>
</dbReference>
<feature type="compositionally biased region" description="Basic and acidic residues" evidence="2">
    <location>
        <begin position="374"/>
        <end position="386"/>
    </location>
</feature>
<dbReference type="PANTHER" id="PTHR14429">
    <property type="entry name" value="FIBROSIN FAMILY MEMBER"/>
    <property type="match status" value="1"/>
</dbReference>
<dbReference type="AlphaFoldDB" id="A0AAE0S9F1"/>
<reference evidence="3" key="1">
    <citation type="journal article" date="2021" name="Genome Biol. Evol.">
        <title>A High-Quality Reference Genome for a Parasitic Bivalve with Doubly Uniparental Inheritance (Bivalvia: Unionida).</title>
        <authorList>
            <person name="Smith C.H."/>
        </authorList>
    </citation>
    <scope>NUCLEOTIDE SEQUENCE</scope>
    <source>
        <strain evidence="3">CHS0354</strain>
    </source>
</reference>
<feature type="compositionally biased region" description="Polar residues" evidence="2">
    <location>
        <begin position="645"/>
        <end position="665"/>
    </location>
</feature>
<feature type="compositionally biased region" description="Basic residues" evidence="2">
    <location>
        <begin position="106"/>
        <end position="119"/>
    </location>
</feature>
<feature type="compositionally biased region" description="Basic residues" evidence="2">
    <location>
        <begin position="865"/>
        <end position="874"/>
    </location>
</feature>
<reference evidence="3" key="2">
    <citation type="journal article" date="2021" name="Genome Biol. Evol.">
        <title>Developing a high-quality reference genome for a parasitic bivalve with doubly uniparental inheritance (Bivalvia: Unionida).</title>
        <authorList>
            <person name="Smith C.H."/>
        </authorList>
    </citation>
    <scope>NUCLEOTIDE SEQUENCE</scope>
    <source>
        <strain evidence="3">CHS0354</strain>
        <tissue evidence="3">Mantle</tissue>
    </source>
</reference>
<comment type="caution">
    <text evidence="3">The sequence shown here is derived from an EMBL/GenBank/DDBJ whole genome shotgun (WGS) entry which is preliminary data.</text>
</comment>
<feature type="region of interest" description="Disordered" evidence="2">
    <location>
        <begin position="99"/>
        <end position="195"/>
    </location>
</feature>
<feature type="compositionally biased region" description="Basic residues" evidence="2">
    <location>
        <begin position="156"/>
        <end position="167"/>
    </location>
</feature>
<proteinExistence type="predicted"/>
<evidence type="ECO:0000313" key="4">
    <source>
        <dbReference type="Proteomes" id="UP001195483"/>
    </source>
</evidence>
<evidence type="ECO:0000256" key="2">
    <source>
        <dbReference type="SAM" id="MobiDB-lite"/>
    </source>
</evidence>
<gene>
    <name evidence="3" type="ORF">CHS0354_030432</name>
</gene>
<feature type="compositionally biased region" description="Basic and acidic residues" evidence="2">
    <location>
        <begin position="1124"/>
        <end position="1142"/>
    </location>
</feature>
<feature type="compositionally biased region" description="Low complexity" evidence="2">
    <location>
        <begin position="345"/>
        <end position="354"/>
    </location>
</feature>
<feature type="region of interest" description="Disordered" evidence="2">
    <location>
        <begin position="1"/>
        <end position="57"/>
    </location>
</feature>
<sequence length="1142" mass="126599">MESEARRTQRHKRREREHQLQLEKCTSEGDSEDDIVDGSPSKIRERGRYKPRKKRSPLATYEEDIIDGFAICSFRTIDDLEKYANGKLHSLKKYVPKEKSNALSYRSRHQPNSTKRRDRKTYNSNSIPNVHKANQSGTSDSGGETTDQFDGDHPVKNRVLRRRPKRSTSRERSSDVSTHSSSGRGYLCDSESGDERASDASSDIFLAAPKSLSLSRDCLLPTSTAATTCHNTTLSGACTAVTSTTSDITATTNTTTTSSVLLDSPVTTNTTSTTTSTSICSKVHHNSSSINNNNINNNNHNTIQEPQSLSRTSPLPIKKKPHSTPPLPKSITQTPKTQGTPLVAPNIRPSSRPNSSHRESHKTTPPPSRGTSGSKREDISREREHPSLPSSLSITKSFYLPSHSHSVVTNLYSPHIPRSPGLNNPHLSLHSTASHTPPFGTGSTIPLHPLPPHPQHNSHTMFAPPLPPGPASGPLATSALGIPPSHLTGESLISAPDMLREELNRRFLASAERAGSLERPGLFQTPPYIRAEMHQHMHQHQHNHTHQHTYHGGLPIPPYSSALVPTPAPHVFDKLPNSPFYRQNPLSGLPGYPTVSPLRHPGGQGIPSPLNSGIPGAFQPKSLSSLQHHPSNQLMLPLRDRDKSASTLTHPTSLTGSSVPHTSLPPQKKSGKWCAAHVKLAWDIYHYQQKQAEPHKGGSSEHKPLDPLRPPSHLISGSNVSRPTDLGPSVSSGILGANRNPFDGSPHSLLSSSHMAPTFPRPSPYVVGTGLNLGGIGNGLPPVSREIPTISGSHEWSRLHRTPPTFSATPSRDRERELEKERDLSNDRRREEDRDRERRLSERERLNSFDSMGRDRERMHDKDHRSRSRSRSRSPIRNGRADSTKLEFDRRFEDKNSITIKEERREEDILKNDIFSHSLRSGTTAGMQDPYLHLNSLSANMMERSRLLSGSTASVFGSDRVPPPHHLWPPFDKGSLEFSNHSRFLQREMEAREQLLNRFPPQHPFPLFDHDRFKDEMYIREQERQKREWLERLPLFERERFNAAYFENKLPTSMRTHDPLGMSGLGHFGTISPALNHHAKGSSPAIIPGGPPPLIPSVSATQTSGHGSSTVNKTKGVSPTDSVGESKRDSHSNSTDPDAHSR</sequence>
<feature type="compositionally biased region" description="Basic and acidic residues" evidence="2">
    <location>
        <begin position="16"/>
        <end position="27"/>
    </location>
</feature>
<feature type="compositionally biased region" description="Polar residues" evidence="2">
    <location>
        <begin position="330"/>
        <end position="340"/>
    </location>
</feature>
<feature type="region of interest" description="Disordered" evidence="2">
    <location>
        <begin position="643"/>
        <end position="669"/>
    </location>
</feature>
<dbReference type="EMBL" id="JAEAOA010001810">
    <property type="protein sequence ID" value="KAK3587245.1"/>
    <property type="molecule type" value="Genomic_DNA"/>
</dbReference>
<feature type="compositionally biased region" description="Basic and acidic residues" evidence="2">
    <location>
        <begin position="692"/>
        <end position="706"/>
    </location>
</feature>
<feature type="region of interest" description="Disordered" evidence="2">
    <location>
        <begin position="691"/>
        <end position="739"/>
    </location>
</feature>
<feature type="compositionally biased region" description="Low complexity" evidence="2">
    <location>
        <begin position="290"/>
        <end position="301"/>
    </location>
</feature>
<dbReference type="Pfam" id="PF15336">
    <property type="entry name" value="Auts2"/>
    <property type="match status" value="1"/>
</dbReference>
<evidence type="ECO:0000256" key="1">
    <source>
        <dbReference type="ARBA" id="ARBA00022553"/>
    </source>
</evidence>
<feature type="compositionally biased region" description="Polar residues" evidence="2">
    <location>
        <begin position="122"/>
        <end position="148"/>
    </location>
</feature>
<feature type="region of interest" description="Disordered" evidence="2">
    <location>
        <begin position="1075"/>
        <end position="1142"/>
    </location>
</feature>
<feature type="region of interest" description="Disordered" evidence="2">
    <location>
        <begin position="432"/>
        <end position="473"/>
    </location>
</feature>
<feature type="compositionally biased region" description="Polar residues" evidence="2">
    <location>
        <begin position="302"/>
        <end position="313"/>
    </location>
</feature>
<accession>A0AAE0S9F1</accession>
<organism evidence="3 4">
    <name type="scientific">Potamilus streckersoni</name>
    <dbReference type="NCBI Taxonomy" id="2493646"/>
    <lineage>
        <taxon>Eukaryota</taxon>
        <taxon>Metazoa</taxon>
        <taxon>Spiralia</taxon>
        <taxon>Lophotrochozoa</taxon>
        <taxon>Mollusca</taxon>
        <taxon>Bivalvia</taxon>
        <taxon>Autobranchia</taxon>
        <taxon>Heteroconchia</taxon>
        <taxon>Palaeoheterodonta</taxon>
        <taxon>Unionida</taxon>
        <taxon>Unionoidea</taxon>
        <taxon>Unionidae</taxon>
        <taxon>Ambleminae</taxon>
        <taxon>Lampsilini</taxon>
        <taxon>Potamilus</taxon>
    </lineage>
</organism>
<feature type="region of interest" description="Disordered" evidence="2">
    <location>
        <begin position="598"/>
        <end position="629"/>
    </location>
</feature>
<protein>
    <submittedName>
        <fullName evidence="3">Uncharacterized protein</fullName>
    </submittedName>
</protein>
<reference evidence="3" key="3">
    <citation type="submission" date="2023-05" db="EMBL/GenBank/DDBJ databases">
        <authorList>
            <person name="Smith C.H."/>
        </authorList>
    </citation>
    <scope>NUCLEOTIDE SEQUENCE</scope>
    <source>
        <strain evidence="3">CHS0354</strain>
        <tissue evidence="3">Mantle</tissue>
    </source>
</reference>
<dbReference type="PANTHER" id="PTHR14429:SF22">
    <property type="entry name" value="AGAP013055-PA"/>
    <property type="match status" value="1"/>
</dbReference>
<feature type="region of interest" description="Disordered" evidence="2">
    <location>
        <begin position="290"/>
        <end position="392"/>
    </location>
</feature>
<evidence type="ECO:0000313" key="3">
    <source>
        <dbReference type="EMBL" id="KAK3587245.1"/>
    </source>
</evidence>